<organism evidence="2">
    <name type="scientific">marine sediment metagenome</name>
    <dbReference type="NCBI Taxonomy" id="412755"/>
    <lineage>
        <taxon>unclassified sequences</taxon>
        <taxon>metagenomes</taxon>
        <taxon>ecological metagenomes</taxon>
    </lineage>
</organism>
<feature type="transmembrane region" description="Helical" evidence="1">
    <location>
        <begin position="44"/>
        <end position="64"/>
    </location>
</feature>
<sequence>MGRNKLEKQLKEQLQQREIAPSKSAWERISHELDVSKPPKATNYYWYAIAAGFIGVAFISVLYLTKVEVYPDSIQITNVKVDSNTANPAMETNKDKIIKKETLVLDGMAQEDKSTQSDIKRSANKINNNAFASSKIEETKVEKIPVKVQSSKELIDAKIAEIVARVSVLENRNDTVTEAEIDSLLREAQREILNGKIFKKNASVDATALLADVEDELDQSFRDRIFDALKDGFVKVRTAVADRDR</sequence>
<reference evidence="2" key="1">
    <citation type="journal article" date="2015" name="Nature">
        <title>Complex archaea that bridge the gap between prokaryotes and eukaryotes.</title>
        <authorList>
            <person name="Spang A."/>
            <person name="Saw J.H."/>
            <person name="Jorgensen S.L."/>
            <person name="Zaremba-Niedzwiedzka K."/>
            <person name="Martijn J."/>
            <person name="Lind A.E."/>
            <person name="van Eijk R."/>
            <person name="Schleper C."/>
            <person name="Guy L."/>
            <person name="Ettema T.J."/>
        </authorList>
    </citation>
    <scope>NUCLEOTIDE SEQUENCE</scope>
</reference>
<proteinExistence type="predicted"/>
<evidence type="ECO:0000313" key="2">
    <source>
        <dbReference type="EMBL" id="KKL05364.1"/>
    </source>
</evidence>
<name>A0A0F9A713_9ZZZZ</name>
<comment type="caution">
    <text evidence="2">The sequence shown here is derived from an EMBL/GenBank/DDBJ whole genome shotgun (WGS) entry which is preliminary data.</text>
</comment>
<keyword evidence="1" id="KW-0812">Transmembrane</keyword>
<dbReference type="EMBL" id="LAZR01044150">
    <property type="protein sequence ID" value="KKL05364.1"/>
    <property type="molecule type" value="Genomic_DNA"/>
</dbReference>
<keyword evidence="1" id="KW-1133">Transmembrane helix</keyword>
<keyword evidence="1" id="KW-0472">Membrane</keyword>
<accession>A0A0F9A713</accession>
<gene>
    <name evidence="2" type="ORF">LCGC14_2606780</name>
</gene>
<dbReference type="AlphaFoldDB" id="A0A0F9A713"/>
<protein>
    <submittedName>
        <fullName evidence="2">Uncharacterized protein</fullName>
    </submittedName>
</protein>
<evidence type="ECO:0000256" key="1">
    <source>
        <dbReference type="SAM" id="Phobius"/>
    </source>
</evidence>